<dbReference type="EMBL" id="BJWL01000007">
    <property type="protein sequence ID" value="GFY90234.1"/>
    <property type="molecule type" value="Genomic_DNA"/>
</dbReference>
<feature type="region of interest" description="Disordered" evidence="1">
    <location>
        <begin position="82"/>
        <end position="142"/>
    </location>
</feature>
<evidence type="ECO:0000256" key="1">
    <source>
        <dbReference type="SAM" id="MobiDB-lite"/>
    </source>
</evidence>
<protein>
    <submittedName>
        <fullName evidence="2">Uncharacterized protein</fullName>
    </submittedName>
</protein>
<comment type="caution">
    <text evidence="2">The sequence shown here is derived from an EMBL/GenBank/DDBJ whole genome shotgun (WGS) entry which is preliminary data.</text>
</comment>
<keyword evidence="3" id="KW-1185">Reference proteome</keyword>
<dbReference type="Proteomes" id="UP000585474">
    <property type="component" value="Unassembled WGS sequence"/>
</dbReference>
<dbReference type="AlphaFoldDB" id="A0A7J0EUS0"/>
<gene>
    <name evidence="2" type="ORF">Acr_07g0004310</name>
</gene>
<evidence type="ECO:0000313" key="3">
    <source>
        <dbReference type="Proteomes" id="UP000585474"/>
    </source>
</evidence>
<evidence type="ECO:0000313" key="2">
    <source>
        <dbReference type="EMBL" id="GFY90234.1"/>
    </source>
</evidence>
<accession>A0A7J0EUS0</accession>
<name>A0A7J0EUS0_9ERIC</name>
<sequence length="142" mass="15768">MKEPWVINAQNTVETKVALVYCQRMNHEPLGARMGNFGNQQPRKTEEYGNPILHKGTLGQHASISTKGAYGTIGTGIICASGTIDSKPVPLGDEEQRDRRKLEQEEEEIILKPPVGQTTQQSQPNLQEQAVAEKQQSRTTKE</sequence>
<feature type="compositionally biased region" description="Basic and acidic residues" evidence="1">
    <location>
        <begin position="94"/>
        <end position="103"/>
    </location>
</feature>
<organism evidence="2 3">
    <name type="scientific">Actinidia rufa</name>
    <dbReference type="NCBI Taxonomy" id="165716"/>
    <lineage>
        <taxon>Eukaryota</taxon>
        <taxon>Viridiplantae</taxon>
        <taxon>Streptophyta</taxon>
        <taxon>Embryophyta</taxon>
        <taxon>Tracheophyta</taxon>
        <taxon>Spermatophyta</taxon>
        <taxon>Magnoliopsida</taxon>
        <taxon>eudicotyledons</taxon>
        <taxon>Gunneridae</taxon>
        <taxon>Pentapetalae</taxon>
        <taxon>asterids</taxon>
        <taxon>Ericales</taxon>
        <taxon>Actinidiaceae</taxon>
        <taxon>Actinidia</taxon>
    </lineage>
</organism>
<proteinExistence type="predicted"/>
<feature type="compositionally biased region" description="Polar residues" evidence="1">
    <location>
        <begin position="116"/>
        <end position="128"/>
    </location>
</feature>
<reference evidence="2 3" key="1">
    <citation type="submission" date="2019-07" db="EMBL/GenBank/DDBJ databases">
        <title>De Novo Assembly of kiwifruit Actinidia rufa.</title>
        <authorList>
            <person name="Sugita-Konishi S."/>
            <person name="Sato K."/>
            <person name="Mori E."/>
            <person name="Abe Y."/>
            <person name="Kisaki G."/>
            <person name="Hamano K."/>
            <person name="Suezawa K."/>
            <person name="Otani M."/>
            <person name="Fukuda T."/>
            <person name="Manabe T."/>
            <person name="Gomi K."/>
            <person name="Tabuchi M."/>
            <person name="Akimitsu K."/>
            <person name="Kataoka I."/>
        </authorList>
    </citation>
    <scope>NUCLEOTIDE SEQUENCE [LARGE SCALE GENOMIC DNA]</scope>
    <source>
        <strain evidence="3">cv. Fuchu</strain>
    </source>
</reference>